<dbReference type="Proteomes" id="UP000249248">
    <property type="component" value="Unassembled WGS sequence"/>
</dbReference>
<dbReference type="SUPFAM" id="SSF88713">
    <property type="entry name" value="Glycoside hydrolase/deacetylase"/>
    <property type="match status" value="1"/>
</dbReference>
<sequence length="205" mass="23923">MRIFKYPKWLRRLYPDSIWGIFTSNPILYLTFDDGPCPEITDWILQELRQYNAKATFFCLGKNSKNYPLLMSKIIADGHLVGNHSMRHLNGRKSGTKAFLADVEEAARYTSTTLFRPPYGKLKFKQHNLLKKAGYQTIFWSYLSYDFDLKIPVEKLVEQAKKKIKAGDIIVLHDSEKAFVNMRVLLPEILTYFSEKGFQFKAIPR</sequence>
<evidence type="ECO:0000313" key="5">
    <source>
        <dbReference type="Proteomes" id="UP000249248"/>
    </source>
</evidence>
<dbReference type="GO" id="GO:0016020">
    <property type="term" value="C:membrane"/>
    <property type="evidence" value="ECO:0007669"/>
    <property type="project" value="TreeGrafter"/>
</dbReference>
<dbReference type="InterPro" id="IPR011330">
    <property type="entry name" value="Glyco_hydro/deAcase_b/a-brl"/>
</dbReference>
<reference evidence="4 5" key="1">
    <citation type="submission" date="2018-06" db="EMBL/GenBank/DDBJ databases">
        <title>The draft genome sequence of Crocinitomix sp. SM1701.</title>
        <authorList>
            <person name="Zhang X."/>
        </authorList>
    </citation>
    <scope>NUCLEOTIDE SEQUENCE [LARGE SCALE GENOMIC DNA]</scope>
    <source>
        <strain evidence="4 5">SM1701</strain>
    </source>
</reference>
<dbReference type="Pfam" id="PF01522">
    <property type="entry name" value="Polysacc_deac_1"/>
    <property type="match status" value="1"/>
</dbReference>
<dbReference type="AlphaFoldDB" id="A0A2W1N0U8"/>
<keyword evidence="2" id="KW-0378">Hydrolase</keyword>
<dbReference type="OrthoDB" id="9812065at2"/>
<dbReference type="RefSeq" id="WP_111063284.1">
    <property type="nucleotide sequence ID" value="NZ_JBHUCU010000008.1"/>
</dbReference>
<dbReference type="EMBL" id="QKSB01000005">
    <property type="protein sequence ID" value="PZE17160.1"/>
    <property type="molecule type" value="Genomic_DNA"/>
</dbReference>
<comment type="caution">
    <text evidence="4">The sequence shown here is derived from an EMBL/GenBank/DDBJ whole genome shotgun (WGS) entry which is preliminary data.</text>
</comment>
<gene>
    <name evidence="4" type="ORF">DNU06_10490</name>
</gene>
<dbReference type="GO" id="GO:0046872">
    <property type="term" value="F:metal ion binding"/>
    <property type="evidence" value="ECO:0007669"/>
    <property type="project" value="UniProtKB-KW"/>
</dbReference>
<evidence type="ECO:0000313" key="4">
    <source>
        <dbReference type="EMBL" id="PZE17160.1"/>
    </source>
</evidence>
<keyword evidence="5" id="KW-1185">Reference proteome</keyword>
<evidence type="ECO:0000259" key="3">
    <source>
        <dbReference type="PROSITE" id="PS51677"/>
    </source>
</evidence>
<dbReference type="GO" id="GO:0005975">
    <property type="term" value="P:carbohydrate metabolic process"/>
    <property type="evidence" value="ECO:0007669"/>
    <property type="project" value="InterPro"/>
</dbReference>
<proteinExistence type="predicted"/>
<dbReference type="InterPro" id="IPR050248">
    <property type="entry name" value="Polysacc_deacetylase_ArnD"/>
</dbReference>
<organism evidence="4 5">
    <name type="scientific">Putridiphycobacter roseus</name>
    <dbReference type="NCBI Taxonomy" id="2219161"/>
    <lineage>
        <taxon>Bacteria</taxon>
        <taxon>Pseudomonadati</taxon>
        <taxon>Bacteroidota</taxon>
        <taxon>Flavobacteriia</taxon>
        <taxon>Flavobacteriales</taxon>
        <taxon>Crocinitomicaceae</taxon>
        <taxon>Putridiphycobacter</taxon>
    </lineage>
</organism>
<dbReference type="GO" id="GO:0016810">
    <property type="term" value="F:hydrolase activity, acting on carbon-nitrogen (but not peptide) bonds"/>
    <property type="evidence" value="ECO:0007669"/>
    <property type="project" value="InterPro"/>
</dbReference>
<dbReference type="PROSITE" id="PS51677">
    <property type="entry name" value="NODB"/>
    <property type="match status" value="1"/>
</dbReference>
<evidence type="ECO:0000256" key="2">
    <source>
        <dbReference type="ARBA" id="ARBA00022801"/>
    </source>
</evidence>
<dbReference type="Gene3D" id="3.20.20.370">
    <property type="entry name" value="Glycoside hydrolase/deacetylase"/>
    <property type="match status" value="1"/>
</dbReference>
<dbReference type="PANTHER" id="PTHR10587">
    <property type="entry name" value="GLYCOSYL TRANSFERASE-RELATED"/>
    <property type="match status" value="1"/>
</dbReference>
<accession>A0A2W1N0U8</accession>
<evidence type="ECO:0000256" key="1">
    <source>
        <dbReference type="ARBA" id="ARBA00022723"/>
    </source>
</evidence>
<name>A0A2W1N0U8_9FLAO</name>
<dbReference type="InterPro" id="IPR002509">
    <property type="entry name" value="NODB_dom"/>
</dbReference>
<protein>
    <submittedName>
        <fullName evidence="4">Polysaccharide deacetylase family protein</fullName>
    </submittedName>
</protein>
<keyword evidence="1" id="KW-0479">Metal-binding</keyword>
<dbReference type="PANTHER" id="PTHR10587:SF133">
    <property type="entry name" value="CHITIN DEACETYLASE 1-RELATED"/>
    <property type="match status" value="1"/>
</dbReference>
<feature type="domain" description="NodB homology" evidence="3">
    <location>
        <begin position="26"/>
        <end position="201"/>
    </location>
</feature>